<keyword evidence="1" id="KW-1133">Transmembrane helix</keyword>
<feature type="transmembrane region" description="Helical" evidence="1">
    <location>
        <begin position="112"/>
        <end position="131"/>
    </location>
</feature>
<dbReference type="EMBL" id="QAYC01000019">
    <property type="protein sequence ID" value="PTW44056.1"/>
    <property type="molecule type" value="Genomic_DNA"/>
</dbReference>
<keyword evidence="1" id="KW-0812">Transmembrane</keyword>
<evidence type="ECO:0000313" key="2">
    <source>
        <dbReference type="EMBL" id="PTW44056.1"/>
    </source>
</evidence>
<dbReference type="AlphaFoldDB" id="A0A8E2VGN2"/>
<dbReference type="Proteomes" id="UP000244037">
    <property type="component" value="Unassembled WGS sequence"/>
</dbReference>
<reference evidence="2 3" key="1">
    <citation type="submission" date="2018-04" db="EMBL/GenBank/DDBJ databases">
        <title>Genomic Encyclopedia of Archaeal and Bacterial Type Strains, Phase II (KMG-II): from individual species to whole genera.</title>
        <authorList>
            <person name="Goeker M."/>
        </authorList>
    </citation>
    <scope>NUCLEOTIDE SEQUENCE [LARGE SCALE GENOMIC DNA]</scope>
    <source>
        <strain evidence="2 3">DSM 19783</strain>
    </source>
</reference>
<feature type="transmembrane region" description="Helical" evidence="1">
    <location>
        <begin position="61"/>
        <end position="78"/>
    </location>
</feature>
<gene>
    <name evidence="2" type="ORF">C8N38_11955</name>
</gene>
<comment type="caution">
    <text evidence="2">The sequence shown here is derived from an EMBL/GenBank/DDBJ whole genome shotgun (WGS) entry which is preliminary data.</text>
</comment>
<accession>A0A8E2VGN2</accession>
<evidence type="ECO:0000313" key="3">
    <source>
        <dbReference type="Proteomes" id="UP000244037"/>
    </source>
</evidence>
<keyword evidence="1" id="KW-0472">Membrane</keyword>
<organism evidence="2 3">
    <name type="scientific">Rhodovulum kholense</name>
    <dbReference type="NCBI Taxonomy" id="453584"/>
    <lineage>
        <taxon>Bacteria</taxon>
        <taxon>Pseudomonadati</taxon>
        <taxon>Pseudomonadota</taxon>
        <taxon>Alphaproteobacteria</taxon>
        <taxon>Rhodobacterales</taxon>
        <taxon>Paracoccaceae</taxon>
        <taxon>Rhodovulum</taxon>
    </lineage>
</organism>
<name>A0A8E2VGN2_9RHOB</name>
<protein>
    <submittedName>
        <fullName evidence="2">Uncharacterized protein</fullName>
    </submittedName>
</protein>
<feature type="transmembrane region" description="Helical" evidence="1">
    <location>
        <begin position="178"/>
        <end position="195"/>
    </location>
</feature>
<sequence>MNFRTGGAVQDIYSCVFGTWRPGIGDPTWQGWTTVAVYLAVAALALRAARTAAFPKPSARRERVFWSLVALALLLLAINKQLDLQSALTATGRCLAKLQGWYAERRAVQTEFIAAIGALSLLVLLGLLWLLRGTLRRSAVAIVGLSFVSAFVLIRAAGFHHFDHLLGMPTLLSVRTNMVLELTGPLLIALAALGLPRSPRPVRDRPPPARPS</sequence>
<evidence type="ECO:0000256" key="1">
    <source>
        <dbReference type="SAM" id="Phobius"/>
    </source>
</evidence>
<feature type="transmembrane region" description="Helical" evidence="1">
    <location>
        <begin position="138"/>
        <end position="158"/>
    </location>
</feature>
<keyword evidence="3" id="KW-1185">Reference proteome</keyword>
<feature type="transmembrane region" description="Helical" evidence="1">
    <location>
        <begin position="29"/>
        <end position="49"/>
    </location>
</feature>
<proteinExistence type="predicted"/>